<dbReference type="PROSITE" id="PS51482">
    <property type="entry name" value="DEGV"/>
    <property type="match status" value="1"/>
</dbReference>
<dbReference type="InterPro" id="IPR043168">
    <property type="entry name" value="DegV_C"/>
</dbReference>
<dbReference type="EMBL" id="JAAITB010000003">
    <property type="protein sequence ID" value="NSJ78445.1"/>
    <property type="molecule type" value="Genomic_DNA"/>
</dbReference>
<dbReference type="InterPro" id="IPR050270">
    <property type="entry name" value="DegV_domain_contain"/>
</dbReference>
<evidence type="ECO:0000313" key="4">
    <source>
        <dbReference type="EMBL" id="CUP79013.1"/>
    </source>
</evidence>
<dbReference type="Proteomes" id="UP000095598">
    <property type="component" value="Unassembled WGS sequence"/>
</dbReference>
<evidence type="ECO:0000256" key="1">
    <source>
        <dbReference type="ARBA" id="ARBA00023121"/>
    </source>
</evidence>
<organism evidence="4 6">
    <name type="scientific">Anaerostipes hadrus</name>
    <dbReference type="NCBI Taxonomy" id="649756"/>
    <lineage>
        <taxon>Bacteria</taxon>
        <taxon>Bacillati</taxon>
        <taxon>Bacillota</taxon>
        <taxon>Clostridia</taxon>
        <taxon>Lachnospirales</taxon>
        <taxon>Lachnospiraceae</taxon>
        <taxon>Anaerostipes</taxon>
    </lineage>
</organism>
<reference evidence="6 7" key="1">
    <citation type="submission" date="2015-09" db="EMBL/GenBank/DDBJ databases">
        <authorList>
            <consortium name="Pathogen Informatics"/>
        </authorList>
    </citation>
    <scope>NUCLEOTIDE SEQUENCE [LARGE SCALE GENOMIC DNA]</scope>
    <source>
        <strain evidence="3 7">2789STDY5608868</strain>
        <strain evidence="4 6">2789STDY5834908</strain>
    </source>
</reference>
<dbReference type="PANTHER" id="PTHR33434">
    <property type="entry name" value="DEGV DOMAIN-CONTAINING PROTEIN DR_1986-RELATED"/>
    <property type="match status" value="1"/>
</dbReference>
<evidence type="ECO:0000313" key="8">
    <source>
        <dbReference type="Proteomes" id="UP000188159"/>
    </source>
</evidence>
<keyword evidence="1" id="KW-0446">Lipid-binding</keyword>
<evidence type="ECO:0000313" key="5">
    <source>
        <dbReference type="EMBL" id="NSJ78445.1"/>
    </source>
</evidence>
<dbReference type="AlphaFoldDB" id="A0A174R0H9"/>
<dbReference type="GO" id="GO:0008289">
    <property type="term" value="F:lipid binding"/>
    <property type="evidence" value="ECO:0007669"/>
    <property type="project" value="UniProtKB-KW"/>
</dbReference>
<protein>
    <submittedName>
        <fullName evidence="5">DegV family protein</fullName>
    </submittedName>
    <submittedName>
        <fullName evidence="2">Dihydroxyacetone kinase</fullName>
    </submittedName>
    <submittedName>
        <fullName evidence="4">EDD domain protein, DegV family</fullName>
    </submittedName>
</protein>
<dbReference type="Gene3D" id="3.30.1180.10">
    <property type="match status" value="1"/>
</dbReference>
<keyword evidence="2" id="KW-0418">Kinase</keyword>
<reference evidence="5 9" key="3">
    <citation type="journal article" date="2020" name="Cell Host Microbe">
        <title>Functional and Genomic Variation between Human-Derived Isolates of Lachnospiraceae Reveals Inter- and Intra-Species Diversity.</title>
        <authorList>
            <person name="Sorbara M.T."/>
            <person name="Littmann E.R."/>
            <person name="Fontana E."/>
            <person name="Moody T.U."/>
            <person name="Kohout C.E."/>
            <person name="Gjonbalaj M."/>
            <person name="Eaton V."/>
            <person name="Seok R."/>
            <person name="Leiner I.M."/>
            <person name="Pamer E.G."/>
        </authorList>
    </citation>
    <scope>NUCLEOTIDE SEQUENCE [LARGE SCALE GENOMIC DNA]</scope>
    <source>
        <strain evidence="5 9">MSK.14.57</strain>
    </source>
</reference>
<sequence>MGKIAIVTDSNSGITQKEGKELGISVIPMPFYINEELYFEDITLTQDEFYQKLNEDEDIKTSQPAPGDVLDLWEKLLEDHDEIVHIAMSSGLSSSCATAAMLADDYDGKVQVVDNQRISVTQRQSVLDAAKLAEEGKSAKEIKDILEADKLDSGIYIMVDTLKYLKKGGRVTAAGAAIGTVLGIKPVLQIHGEKLDAFAKTRGVKQAKKKMIAAVRKELEERFQDGDFGKHAYLQSAYTKDEEAALKWKEELMAEFPGMEFQQDPLSLSVACHIGAGALAVAWTHKIDD</sequence>
<dbReference type="Gene3D" id="3.40.50.10170">
    <property type="match status" value="1"/>
</dbReference>
<dbReference type="EMBL" id="CP012098">
    <property type="protein sequence ID" value="AQP40174.1"/>
    <property type="molecule type" value="Genomic_DNA"/>
</dbReference>
<name>A0A174R0H9_ANAHA</name>
<keyword evidence="2" id="KW-0808">Transferase</keyword>
<dbReference type="GO" id="GO:0016301">
    <property type="term" value="F:kinase activity"/>
    <property type="evidence" value="ECO:0007669"/>
    <property type="project" value="UniProtKB-KW"/>
</dbReference>
<dbReference type="OrthoDB" id="9780216at2"/>
<evidence type="ECO:0000313" key="2">
    <source>
        <dbReference type="EMBL" id="AQP40174.1"/>
    </source>
</evidence>
<accession>A0A174R0H9</accession>
<dbReference type="Proteomes" id="UP001644750">
    <property type="component" value="Unassembled WGS sequence"/>
</dbReference>
<dbReference type="PANTHER" id="PTHR33434:SF2">
    <property type="entry name" value="FATTY ACID-BINDING PROTEIN TM_1468"/>
    <property type="match status" value="1"/>
</dbReference>
<reference evidence="2 8" key="2">
    <citation type="journal article" date="2016" name="Sci. Rep.">
        <title>Accelerated dysbiosis of gut microbiota during aggravation of DSS-induced colitis by a butyrate-producing bacterium.</title>
        <authorList>
            <person name="Zhang Q."/>
            <person name="Wu Y."/>
            <person name="Wang J."/>
            <person name="Wu G."/>
            <person name="Long W."/>
            <person name="Xue Z."/>
            <person name="Wang L."/>
            <person name="Zhang X."/>
            <person name="Pang X."/>
            <person name="Zhao Y."/>
            <person name="Zhao L."/>
            <person name="Zhang C."/>
        </authorList>
    </citation>
    <scope>NUCLEOTIDE SEQUENCE [LARGE SCALE GENOMIC DNA]</scope>
    <source>
        <strain evidence="2 8">BPB5</strain>
    </source>
</reference>
<proteinExistence type="predicted"/>
<evidence type="ECO:0000313" key="9">
    <source>
        <dbReference type="Proteomes" id="UP001644750"/>
    </source>
</evidence>
<reference evidence="5" key="4">
    <citation type="submission" date="2020-02" db="EMBL/GenBank/DDBJ databases">
        <authorList>
            <person name="Littmann E."/>
            <person name="Sorbara M."/>
        </authorList>
    </citation>
    <scope>NUCLEOTIDE SEQUENCE</scope>
    <source>
        <strain evidence="5">MSK.14.57</strain>
    </source>
</reference>
<dbReference type="RefSeq" id="WP_055160939.1">
    <property type="nucleotide sequence ID" value="NZ_BAABXM010000001.1"/>
</dbReference>
<dbReference type="NCBIfam" id="TIGR00762">
    <property type="entry name" value="DegV"/>
    <property type="match status" value="1"/>
</dbReference>
<gene>
    <name evidence="4" type="primary">degV</name>
    <name evidence="2" type="ORF">DO83_11670</name>
    <name evidence="3" type="ORF">ERS852425_01662</name>
    <name evidence="4" type="ORF">ERS852520_02203</name>
    <name evidence="5" type="ORF">G5A72_02325</name>
</gene>
<dbReference type="EMBL" id="CZAU01000022">
    <property type="protein sequence ID" value="CUP79013.1"/>
    <property type="molecule type" value="Genomic_DNA"/>
</dbReference>
<dbReference type="EMBL" id="CYXT01000011">
    <property type="protein sequence ID" value="CUM95295.1"/>
    <property type="molecule type" value="Genomic_DNA"/>
</dbReference>
<keyword evidence="9" id="KW-1185">Reference proteome</keyword>
<evidence type="ECO:0000313" key="3">
    <source>
        <dbReference type="EMBL" id="CUM95295.1"/>
    </source>
</evidence>
<dbReference type="Pfam" id="PF02645">
    <property type="entry name" value="DegV"/>
    <property type="match status" value="1"/>
</dbReference>
<dbReference type="InterPro" id="IPR003797">
    <property type="entry name" value="DegV"/>
</dbReference>
<dbReference type="Proteomes" id="UP000095564">
    <property type="component" value="Unassembled WGS sequence"/>
</dbReference>
<dbReference type="SUPFAM" id="SSF82549">
    <property type="entry name" value="DAK1/DegV-like"/>
    <property type="match status" value="1"/>
</dbReference>
<evidence type="ECO:0000313" key="6">
    <source>
        <dbReference type="Proteomes" id="UP000095564"/>
    </source>
</evidence>
<dbReference type="Proteomes" id="UP000188159">
    <property type="component" value="Chromosome"/>
</dbReference>
<evidence type="ECO:0000313" key="7">
    <source>
        <dbReference type="Proteomes" id="UP000095598"/>
    </source>
</evidence>